<dbReference type="GO" id="GO:0030414">
    <property type="term" value="F:peptidase inhibitor activity"/>
    <property type="evidence" value="ECO:0007669"/>
    <property type="project" value="InterPro"/>
</dbReference>
<evidence type="ECO:0000256" key="2">
    <source>
        <dbReference type="SAM" id="SignalP"/>
    </source>
</evidence>
<dbReference type="OrthoDB" id="6728452at2759"/>
<evidence type="ECO:0000313" key="4">
    <source>
        <dbReference type="Proteomes" id="UP001152799"/>
    </source>
</evidence>
<proteinExistence type="predicted"/>
<keyword evidence="4" id="KW-1185">Reference proteome</keyword>
<dbReference type="InterPro" id="IPR053741">
    <property type="entry name" value="Ser_Fungal_Prot_Inhib_sf"/>
</dbReference>
<feature type="region of interest" description="Disordered" evidence="1">
    <location>
        <begin position="111"/>
        <end position="159"/>
    </location>
</feature>
<dbReference type="InterPro" id="IPR021066">
    <property type="entry name" value="FPI1"/>
</dbReference>
<sequence>MALKTVLIIFVSLGALLEFAQAISCRIDYCGTLFHCPTEVEICEGENQFIGWGNWCGCCQVCYTLLEKNENCNYTESLLFGAPLPTTLCKDDLKCIDGICTDLSTGTDKGTDIGTAAATATGKHKQRRRKRLGQRHQRQRQAQAQAQAQAQGQGQPRQQ</sequence>
<dbReference type="AlphaFoldDB" id="A0A9N9MDK8"/>
<reference evidence="3" key="1">
    <citation type="submission" date="2022-01" db="EMBL/GenBank/DDBJ databases">
        <authorList>
            <person name="King R."/>
        </authorList>
    </citation>
    <scope>NUCLEOTIDE SEQUENCE</scope>
</reference>
<feature type="compositionally biased region" description="Low complexity" evidence="1">
    <location>
        <begin position="140"/>
        <end position="159"/>
    </location>
</feature>
<feature type="signal peptide" evidence="2">
    <location>
        <begin position="1"/>
        <end position="22"/>
    </location>
</feature>
<evidence type="ECO:0000256" key="1">
    <source>
        <dbReference type="SAM" id="MobiDB-lite"/>
    </source>
</evidence>
<name>A0A9N9MDK8_9CUCU</name>
<feature type="compositionally biased region" description="Low complexity" evidence="1">
    <location>
        <begin position="111"/>
        <end position="121"/>
    </location>
</feature>
<organism evidence="3 4">
    <name type="scientific">Ceutorhynchus assimilis</name>
    <name type="common">cabbage seed weevil</name>
    <dbReference type="NCBI Taxonomy" id="467358"/>
    <lineage>
        <taxon>Eukaryota</taxon>
        <taxon>Metazoa</taxon>
        <taxon>Ecdysozoa</taxon>
        <taxon>Arthropoda</taxon>
        <taxon>Hexapoda</taxon>
        <taxon>Insecta</taxon>
        <taxon>Pterygota</taxon>
        <taxon>Neoptera</taxon>
        <taxon>Endopterygota</taxon>
        <taxon>Coleoptera</taxon>
        <taxon>Polyphaga</taxon>
        <taxon>Cucujiformia</taxon>
        <taxon>Curculionidae</taxon>
        <taxon>Ceutorhynchinae</taxon>
        <taxon>Ceutorhynchus</taxon>
    </lineage>
</organism>
<dbReference type="Gene3D" id="2.10.80.20">
    <property type="match status" value="1"/>
</dbReference>
<gene>
    <name evidence="3" type="ORF">CEUTPL_LOCUS1652</name>
</gene>
<dbReference type="Pfam" id="PF12190">
    <property type="entry name" value="amfpi-1"/>
    <property type="match status" value="1"/>
</dbReference>
<accession>A0A9N9MDK8</accession>
<evidence type="ECO:0000313" key="3">
    <source>
        <dbReference type="EMBL" id="CAG9760937.1"/>
    </source>
</evidence>
<dbReference type="EMBL" id="OU892277">
    <property type="protein sequence ID" value="CAG9760937.1"/>
    <property type="molecule type" value="Genomic_DNA"/>
</dbReference>
<feature type="chain" id="PRO_5040120243" evidence="2">
    <location>
        <begin position="23"/>
        <end position="159"/>
    </location>
</feature>
<dbReference type="Proteomes" id="UP001152799">
    <property type="component" value="Chromosome 1"/>
</dbReference>
<protein>
    <submittedName>
        <fullName evidence="3">Uncharacterized protein</fullName>
    </submittedName>
</protein>
<keyword evidence="2" id="KW-0732">Signal</keyword>
<feature type="compositionally biased region" description="Basic residues" evidence="1">
    <location>
        <begin position="122"/>
        <end position="139"/>
    </location>
</feature>